<reference evidence="6 9" key="1">
    <citation type="journal article" date="2015" name="Genome Announc.">
        <title>Complete Genome Sequence of the Nitrogen-Fixing and Solvent-Producing Clostridium pasteurianum DSM 525.</title>
        <authorList>
            <person name="Poehlein A."/>
            <person name="Grosse-Honebrink A."/>
            <person name="Zhang Y."/>
            <person name="Minton N.P."/>
            <person name="Daniel R."/>
        </authorList>
    </citation>
    <scope>NUCLEOTIDE SEQUENCE [LARGE SCALE GENOMIC DNA]</scope>
    <source>
        <strain evidence="6">DSM 525</strain>
        <strain evidence="9">DSM 525 / ATCC 6013</strain>
    </source>
</reference>
<keyword evidence="6" id="KW-0223">Dioxygenase</keyword>
<keyword evidence="4" id="KW-0288">FMN</keyword>
<dbReference type="EMBL" id="CP009268">
    <property type="protein sequence ID" value="AJA53990.1"/>
    <property type="molecule type" value="Genomic_DNA"/>
</dbReference>
<dbReference type="KEGG" id="cpae:CPAST_c39640"/>
<evidence type="ECO:0000313" key="6">
    <source>
        <dbReference type="EMBL" id="AJA53990.1"/>
    </source>
</evidence>
<accession>A0A0H3J9I0</accession>
<dbReference type="CDD" id="cd04730">
    <property type="entry name" value="NPD_like"/>
    <property type="match status" value="1"/>
</dbReference>
<name>A0A0H3J9I0_CLOPA</name>
<evidence type="ECO:0000256" key="5">
    <source>
        <dbReference type="ARBA" id="ARBA00023002"/>
    </source>
</evidence>
<dbReference type="Gene3D" id="3.20.20.70">
    <property type="entry name" value="Aldolase class I"/>
    <property type="match status" value="1"/>
</dbReference>
<dbReference type="Proteomes" id="UP000028042">
    <property type="component" value="Unassembled WGS sequence"/>
</dbReference>
<keyword evidence="9" id="KW-1185">Reference proteome</keyword>
<dbReference type="Pfam" id="PF03060">
    <property type="entry name" value="NMO"/>
    <property type="match status" value="1"/>
</dbReference>
<evidence type="ECO:0000313" key="7">
    <source>
        <dbReference type="EMBL" id="KRU13985.1"/>
    </source>
</evidence>
<reference evidence="7" key="2">
    <citation type="submission" date="2015-10" db="EMBL/GenBank/DDBJ databases">
        <title>Improved Draft Genome Sequence of Clostridium pasteurianum Strain ATCC 6013 (DSM 525) Using a Hybrid Next-Generation Sequencing Approach.</title>
        <authorList>
            <person name="Pyne M.E."/>
            <person name="Utturkar S.M."/>
            <person name="Brown S.D."/>
            <person name="Moo-Young M."/>
            <person name="Chung D.A."/>
            <person name="Chou P.C."/>
        </authorList>
    </citation>
    <scope>NUCLEOTIDE SEQUENCE</scope>
    <source>
        <strain evidence="7">ATCC 6013</strain>
    </source>
</reference>
<dbReference type="SUPFAM" id="SSF51412">
    <property type="entry name" value="Inosine monophosphate dehydrogenase (IMPDH)"/>
    <property type="match status" value="1"/>
</dbReference>
<reference evidence="7 8" key="3">
    <citation type="journal article" name="Genome Announc.">
        <title>Improved Draft Genome Sequence of Clostridium pasteurianum Strain ATCC 6013 (DSM 525) Using a Hybrid Next-Generation Sequencing Approach.</title>
        <authorList>
            <person name="Pyne M.E."/>
            <person name="Utturkar S."/>
            <person name="Brown S.D."/>
            <person name="Moo-Young M."/>
            <person name="Chung D.A."/>
            <person name="Chou C.P."/>
        </authorList>
    </citation>
    <scope>NUCLEOTIDE SEQUENCE [LARGE SCALE GENOMIC DNA]</scope>
    <source>
        <strain evidence="7 8">ATCC 6013</strain>
    </source>
</reference>
<dbReference type="InterPro" id="IPR013785">
    <property type="entry name" value="Aldolase_TIM"/>
</dbReference>
<evidence type="ECO:0000313" key="9">
    <source>
        <dbReference type="Proteomes" id="UP000030905"/>
    </source>
</evidence>
<dbReference type="RefSeq" id="WP_003445070.1">
    <property type="nucleotide sequence ID" value="NZ_ANZB01000006.1"/>
</dbReference>
<evidence type="ECO:0000256" key="1">
    <source>
        <dbReference type="ARBA" id="ARBA00003535"/>
    </source>
</evidence>
<dbReference type="PANTHER" id="PTHR32332">
    <property type="entry name" value="2-NITROPROPANE DIOXYGENASE"/>
    <property type="match status" value="1"/>
</dbReference>
<comment type="function">
    <text evidence="1">Nitronate monooxygenase that uses molecular oxygen to catalyze the oxidative denitrification of alkyl nitronates. Acts on propionate 3-nitronate (P3N), the presumed physiological substrate. Probably functions in the detoxification of P3N, a metabolic poison produced by plants and fungi as a defense mechanism.</text>
</comment>
<protein>
    <recommendedName>
        <fullName evidence="2">Probable nitronate monooxygenase</fullName>
    </recommendedName>
</protein>
<dbReference type="KEGG" id="cpat:CLPA_c39640"/>
<evidence type="ECO:0000313" key="8">
    <source>
        <dbReference type="Proteomes" id="UP000028042"/>
    </source>
</evidence>
<keyword evidence="3" id="KW-0285">Flavoprotein</keyword>
<evidence type="ECO:0000256" key="2">
    <source>
        <dbReference type="ARBA" id="ARBA00013457"/>
    </source>
</evidence>
<sequence length="358" mass="38554">MKLPPLIIGDLKSDIPVVQGGMGVGISGSSLAGTVASYGAVGIISGVQIGYKEPDFETNTVEANIRALRKEIHKAREISPTGIIGLNLMVAISCYDELAKVAVEEKIDLIISGAGLPITLPGLVEGSSTKIAPVVSSAKAAKVICKMWDRKHDRIPDLVVVEGPNAGGHLGFSMEELTGDNRKNLENIVISVIEAVKPFEKKYGRKIPVICAGGIYSGKDIAKYIKLGAAGVQIATRFIATEECDAHIKYKQAFIDCKKEDIEIVVSPVGMPGRAIRNSFIEKIKKQNEPITKCYNCLKPCNPKNTPYCISKALINAVKGDIDNGLLFTGSNAYKIDKIVTVKEILDELVTEAEKYLE</sequence>
<dbReference type="eggNOG" id="COG2070">
    <property type="taxonomic scope" value="Bacteria"/>
</dbReference>
<evidence type="ECO:0000256" key="3">
    <source>
        <dbReference type="ARBA" id="ARBA00022630"/>
    </source>
</evidence>
<keyword evidence="5" id="KW-0560">Oxidoreductase</keyword>
<dbReference type="AlphaFoldDB" id="A0A0H3J9I0"/>
<dbReference type="PANTHER" id="PTHR32332:SF18">
    <property type="entry name" value="2-NITROPROPANE DIOXYGENASE"/>
    <property type="match status" value="1"/>
</dbReference>
<dbReference type="Proteomes" id="UP000030905">
    <property type="component" value="Chromosome"/>
</dbReference>
<dbReference type="GO" id="GO:0018580">
    <property type="term" value="F:nitronate monooxygenase activity"/>
    <property type="evidence" value="ECO:0007669"/>
    <property type="project" value="InterPro"/>
</dbReference>
<dbReference type="InterPro" id="IPR004136">
    <property type="entry name" value="NMO"/>
</dbReference>
<dbReference type="EMBL" id="JPGY02000001">
    <property type="protein sequence ID" value="KRU13985.1"/>
    <property type="molecule type" value="Genomic_DNA"/>
</dbReference>
<gene>
    <name evidence="6" type="ORF">CLPA_c39640</name>
    <name evidence="7" type="ORF">CP6013_03241</name>
</gene>
<dbReference type="GO" id="GO:0051213">
    <property type="term" value="F:dioxygenase activity"/>
    <property type="evidence" value="ECO:0007669"/>
    <property type="project" value="UniProtKB-KW"/>
</dbReference>
<organism evidence="6 9">
    <name type="scientific">Clostridium pasteurianum DSM 525 = ATCC 6013</name>
    <dbReference type="NCBI Taxonomy" id="1262449"/>
    <lineage>
        <taxon>Bacteria</taxon>
        <taxon>Bacillati</taxon>
        <taxon>Bacillota</taxon>
        <taxon>Clostridia</taxon>
        <taxon>Eubacteriales</taxon>
        <taxon>Clostridiaceae</taxon>
        <taxon>Clostridium</taxon>
    </lineage>
</organism>
<dbReference type="PATRIC" id="fig|1262449.3.peg.2158"/>
<proteinExistence type="predicted"/>
<dbReference type="GeneID" id="93076043"/>
<evidence type="ECO:0000256" key="4">
    <source>
        <dbReference type="ARBA" id="ARBA00022643"/>
    </source>
</evidence>